<dbReference type="Gene3D" id="3.40.50.720">
    <property type="entry name" value="NAD(P)-binding Rossmann-like Domain"/>
    <property type="match status" value="1"/>
</dbReference>
<evidence type="ECO:0000259" key="1">
    <source>
        <dbReference type="Pfam" id="PF01408"/>
    </source>
</evidence>
<dbReference type="AlphaFoldDB" id="A0A5S5CLI6"/>
<dbReference type="SUPFAM" id="SSF51735">
    <property type="entry name" value="NAD(P)-binding Rossmann-fold domains"/>
    <property type="match status" value="1"/>
</dbReference>
<dbReference type="GO" id="GO:0000166">
    <property type="term" value="F:nucleotide binding"/>
    <property type="evidence" value="ECO:0007669"/>
    <property type="project" value="InterPro"/>
</dbReference>
<dbReference type="PANTHER" id="PTHR43377">
    <property type="entry name" value="BILIVERDIN REDUCTASE A"/>
    <property type="match status" value="1"/>
</dbReference>
<feature type="domain" description="GFO/IDH/MocA-like oxidoreductase" evidence="2">
    <location>
        <begin position="130"/>
        <end position="253"/>
    </location>
</feature>
<keyword evidence="4" id="KW-1185">Reference proteome</keyword>
<evidence type="ECO:0000259" key="2">
    <source>
        <dbReference type="Pfam" id="PF22725"/>
    </source>
</evidence>
<reference evidence="3 4" key="1">
    <citation type="submission" date="2019-07" db="EMBL/GenBank/DDBJ databases">
        <title>Genomic Encyclopedia of Type Strains, Phase III (KMG-III): the genomes of soil and plant-associated and newly described type strains.</title>
        <authorList>
            <person name="Whitman W."/>
        </authorList>
    </citation>
    <scope>NUCLEOTIDE SEQUENCE [LARGE SCALE GENOMIC DNA]</scope>
    <source>
        <strain evidence="3 4">BL24</strain>
    </source>
</reference>
<name>A0A5S5CLI6_9BACL</name>
<dbReference type="RefSeq" id="WP_148927750.1">
    <property type="nucleotide sequence ID" value="NZ_VNHS01000001.1"/>
</dbReference>
<evidence type="ECO:0000313" key="4">
    <source>
        <dbReference type="Proteomes" id="UP000323257"/>
    </source>
</evidence>
<evidence type="ECO:0000313" key="3">
    <source>
        <dbReference type="EMBL" id="TYP79717.1"/>
    </source>
</evidence>
<dbReference type="InterPro" id="IPR000683">
    <property type="entry name" value="Gfo/Idh/MocA-like_OxRdtase_N"/>
</dbReference>
<dbReference type="SUPFAM" id="SSF55347">
    <property type="entry name" value="Glyceraldehyde-3-phosphate dehydrogenase-like, C-terminal domain"/>
    <property type="match status" value="1"/>
</dbReference>
<dbReference type="Pfam" id="PF01408">
    <property type="entry name" value="GFO_IDH_MocA"/>
    <property type="match status" value="1"/>
</dbReference>
<dbReference type="Pfam" id="PF22725">
    <property type="entry name" value="GFO_IDH_MocA_C3"/>
    <property type="match status" value="1"/>
</dbReference>
<dbReference type="Gene3D" id="3.30.360.10">
    <property type="entry name" value="Dihydrodipicolinate Reductase, domain 2"/>
    <property type="match status" value="1"/>
</dbReference>
<dbReference type="OrthoDB" id="9815825at2"/>
<dbReference type="InterPro" id="IPR051450">
    <property type="entry name" value="Gfo/Idh/MocA_Oxidoreductases"/>
</dbReference>
<organism evidence="3 4">
    <name type="scientific">Paenibacillus methanolicus</name>
    <dbReference type="NCBI Taxonomy" id="582686"/>
    <lineage>
        <taxon>Bacteria</taxon>
        <taxon>Bacillati</taxon>
        <taxon>Bacillota</taxon>
        <taxon>Bacilli</taxon>
        <taxon>Bacillales</taxon>
        <taxon>Paenibacillaceae</taxon>
        <taxon>Paenibacillus</taxon>
    </lineage>
</organism>
<gene>
    <name evidence="3" type="ORF">BCM02_101838</name>
</gene>
<sequence>MTTLRIGMISFAHGHAFAYFHALRRMPGIEISGIADPERGRVQSLTDEFGIRYFADYEQLLALGLDAVVICSENALHAEHAIAAARSGAHVLCEKPLGITPEQMDAMILACRDQSVQLMTAFPCRYLPAVREAKRLIDQGEIGDIVAIKGTNRGTFPGGWFVRPELSGGGALLDHTVHVMDLMHWITGAKADTVYAYAANLFQPGLDVDDAGMLHVRFDSGAIGVIDTSWSRQAPFPTWGDVTMEITGTRGSLFVDALAQKNEVYSRSADQGRWDYWGDDMDTHMIQAFIDAIRSGKPVPISGEDGRRAALVALTGYRSIEAGRAIPLIEA</sequence>
<dbReference type="EMBL" id="VNHS01000001">
    <property type="protein sequence ID" value="TYP79717.1"/>
    <property type="molecule type" value="Genomic_DNA"/>
</dbReference>
<accession>A0A5S5CLI6</accession>
<comment type="caution">
    <text evidence="3">The sequence shown here is derived from an EMBL/GenBank/DDBJ whole genome shotgun (WGS) entry which is preliminary data.</text>
</comment>
<feature type="domain" description="Gfo/Idh/MocA-like oxidoreductase N-terminal" evidence="1">
    <location>
        <begin position="18"/>
        <end position="121"/>
    </location>
</feature>
<dbReference type="InterPro" id="IPR036291">
    <property type="entry name" value="NAD(P)-bd_dom_sf"/>
</dbReference>
<proteinExistence type="predicted"/>
<dbReference type="Proteomes" id="UP000323257">
    <property type="component" value="Unassembled WGS sequence"/>
</dbReference>
<dbReference type="PANTHER" id="PTHR43377:SF1">
    <property type="entry name" value="BILIVERDIN REDUCTASE A"/>
    <property type="match status" value="1"/>
</dbReference>
<dbReference type="InterPro" id="IPR055170">
    <property type="entry name" value="GFO_IDH_MocA-like_dom"/>
</dbReference>
<protein>
    <submittedName>
        <fullName evidence="3">Putative dehydrogenase</fullName>
    </submittedName>
</protein>